<sequence length="499" mass="53901">MPIYVVGTSTLVQKLVNIGINQSLIRSVGLNQLAELPNDSVIIIDWPLIKSSLVIGGPMNKVTINLTSPIIHELAGVIAKGDVVGIYANGSDEGVVEFVLAYSWAVATNNRLLLNLGKPSNDYLIAYPIIPVNTHQPVVIIVRRVGIGGLVIGPVYLNQLPMVITNIMKPAAMVTTSNVIDTEDPCYVEYTKFEGAGYTNPAPGIYVSGNGTLVWAVPMFSSGPYSAYGIEAYMDGNGTYYWDTCLVANNLITETNTGLHYFPINVLGYEAYTESTTMYDNGGRVDYQVGAIDYYSGYQLFNEGITDALVGDQTGAFSTNSWNPPPTSSTSSYEVFLGLDLGEVPSVTVGIDLPLGGSETISASQNPAGSTVLYDTYIQVSNITWTFSIGYGANNEAFPNSFEDQTPAAVYIPNLSSPYIYAQFNIDFENNAMTAYYPCLYDTVQIIWVDTTWDIVVVPQSSGTVSLSQSGLILNNVNAPPNTYITGIASYTTYIICRA</sequence>
<gene>
    <name evidence="1" type="ordered locus">VMUT_2306</name>
</gene>
<evidence type="ECO:0000313" key="1">
    <source>
        <dbReference type="EMBL" id="ADY02499.1"/>
    </source>
</evidence>
<dbReference type="HOGENOM" id="CLU_545896_0_0_2"/>
<protein>
    <submittedName>
        <fullName evidence="1">Uncharacterized protein</fullName>
    </submittedName>
</protein>
<accession>F0QY13</accession>
<dbReference type="Proteomes" id="UP000007485">
    <property type="component" value="Chromosome"/>
</dbReference>
<dbReference type="eggNOG" id="arCOG10493">
    <property type="taxonomic scope" value="Archaea"/>
</dbReference>
<dbReference type="AlphaFoldDB" id="F0QY13"/>
<evidence type="ECO:0000313" key="2">
    <source>
        <dbReference type="Proteomes" id="UP000007485"/>
    </source>
</evidence>
<keyword evidence="2" id="KW-1185">Reference proteome</keyword>
<dbReference type="KEGG" id="vmo:VMUT_2306"/>
<dbReference type="EMBL" id="CP002529">
    <property type="protein sequence ID" value="ADY02499.1"/>
    <property type="molecule type" value="Genomic_DNA"/>
</dbReference>
<proteinExistence type="predicted"/>
<name>F0QY13_VULM7</name>
<organism evidence="1 2">
    <name type="scientific">Vulcanisaeta moutnovskia (strain 768-28)</name>
    <dbReference type="NCBI Taxonomy" id="985053"/>
    <lineage>
        <taxon>Archaea</taxon>
        <taxon>Thermoproteota</taxon>
        <taxon>Thermoprotei</taxon>
        <taxon>Thermoproteales</taxon>
        <taxon>Thermoproteaceae</taxon>
        <taxon>Vulcanisaeta</taxon>
    </lineage>
</organism>
<reference evidence="1 2" key="1">
    <citation type="journal article" date="2011" name="J. Bacteriol.">
        <title>Complete genome sequence of 'Vulcanisaeta moutnovskia' strain 768-28, a novel member of the hyperthermophilic crenarchaeal genus vulcanisaeta.</title>
        <authorList>
            <person name="Gumerov V.M."/>
            <person name="Mardanov A.V."/>
            <person name="Beletsky A.V."/>
            <person name="Prokofeva M.I."/>
            <person name="Bonch-Osmolovskaya E.A."/>
            <person name="Ravin N.V."/>
            <person name="Skryabin K.G."/>
        </authorList>
    </citation>
    <scope>NUCLEOTIDE SEQUENCE [LARGE SCALE GENOMIC DNA]</scope>
    <source>
        <strain evidence="1 2">768-28</strain>
    </source>
</reference>